<feature type="transmembrane region" description="Helical" evidence="7">
    <location>
        <begin position="87"/>
        <end position="111"/>
    </location>
</feature>
<comment type="subcellular location">
    <subcellularLocation>
        <location evidence="1">Cell membrane</location>
        <topology evidence="1">Multi-pass membrane protein</topology>
    </subcellularLocation>
</comment>
<evidence type="ECO:0000256" key="6">
    <source>
        <dbReference type="ARBA" id="ARBA00023136"/>
    </source>
</evidence>
<evidence type="ECO:0000256" key="3">
    <source>
        <dbReference type="ARBA" id="ARBA00022475"/>
    </source>
</evidence>
<keyword evidence="3" id="KW-1003">Cell membrane</keyword>
<reference evidence="8 9" key="1">
    <citation type="submission" date="2020-04" db="EMBL/GenBank/DDBJ databases">
        <authorList>
            <person name="De Canck E."/>
        </authorList>
    </citation>
    <scope>NUCLEOTIDE SEQUENCE [LARGE SCALE GENOMIC DNA]</scope>
    <source>
        <strain evidence="8 9">LMG 27177</strain>
    </source>
</reference>
<keyword evidence="6 7" id="KW-0472">Membrane</keyword>
<dbReference type="InterPro" id="IPR052518">
    <property type="entry name" value="CHR_Transporter"/>
</dbReference>
<evidence type="ECO:0000256" key="7">
    <source>
        <dbReference type="SAM" id="Phobius"/>
    </source>
</evidence>
<evidence type="ECO:0000256" key="4">
    <source>
        <dbReference type="ARBA" id="ARBA00022692"/>
    </source>
</evidence>
<keyword evidence="5 7" id="KW-1133">Transmembrane helix</keyword>
<dbReference type="RefSeq" id="WP_175157815.1">
    <property type="nucleotide sequence ID" value="NZ_CADIKI010000001.1"/>
</dbReference>
<feature type="transmembrane region" description="Helical" evidence="7">
    <location>
        <begin position="117"/>
        <end position="138"/>
    </location>
</feature>
<accession>A0A6J5FFN3</accession>
<name>A0A6J5FFN3_9BURK</name>
<evidence type="ECO:0000256" key="1">
    <source>
        <dbReference type="ARBA" id="ARBA00004651"/>
    </source>
</evidence>
<dbReference type="PANTHER" id="PTHR43663">
    <property type="entry name" value="CHROMATE TRANSPORT PROTEIN-RELATED"/>
    <property type="match status" value="1"/>
</dbReference>
<protein>
    <recommendedName>
        <fullName evidence="10">Chromate transport protein</fullName>
    </recommendedName>
</protein>
<dbReference type="EMBL" id="CADIKI010000001">
    <property type="protein sequence ID" value="CAB3777429.1"/>
    <property type="molecule type" value="Genomic_DNA"/>
</dbReference>
<evidence type="ECO:0000256" key="5">
    <source>
        <dbReference type="ARBA" id="ARBA00022989"/>
    </source>
</evidence>
<evidence type="ECO:0000256" key="2">
    <source>
        <dbReference type="ARBA" id="ARBA00005262"/>
    </source>
</evidence>
<comment type="similarity">
    <text evidence="2">Belongs to the chromate ion transporter (CHR) (TC 2.A.51) family.</text>
</comment>
<keyword evidence="4 7" id="KW-0812">Transmembrane</keyword>
<dbReference type="GO" id="GO:0005886">
    <property type="term" value="C:plasma membrane"/>
    <property type="evidence" value="ECO:0007669"/>
    <property type="project" value="UniProtKB-SubCell"/>
</dbReference>
<evidence type="ECO:0000313" key="8">
    <source>
        <dbReference type="EMBL" id="CAB3777429.1"/>
    </source>
</evidence>
<dbReference type="Proteomes" id="UP000494252">
    <property type="component" value="Unassembled WGS sequence"/>
</dbReference>
<dbReference type="Pfam" id="PF02417">
    <property type="entry name" value="Chromate_transp"/>
    <property type="match status" value="1"/>
</dbReference>
<dbReference type="InterPro" id="IPR003370">
    <property type="entry name" value="Chromate_transpt"/>
</dbReference>
<evidence type="ECO:0000313" key="9">
    <source>
        <dbReference type="Proteomes" id="UP000494252"/>
    </source>
</evidence>
<feature type="transmembrane region" description="Helical" evidence="7">
    <location>
        <begin position="150"/>
        <end position="168"/>
    </location>
</feature>
<proteinExistence type="inferred from homology"/>
<dbReference type="AlphaFoldDB" id="A0A6J5FFN3"/>
<dbReference type="PANTHER" id="PTHR43663:SF1">
    <property type="entry name" value="CHROMATE TRANSPORTER"/>
    <property type="match status" value="1"/>
</dbReference>
<organism evidence="8 9">
    <name type="scientific">Paraburkholderia fynbosensis</name>
    <dbReference type="NCBI Taxonomy" id="1200993"/>
    <lineage>
        <taxon>Bacteria</taxon>
        <taxon>Pseudomonadati</taxon>
        <taxon>Pseudomonadota</taxon>
        <taxon>Betaproteobacteria</taxon>
        <taxon>Burkholderiales</taxon>
        <taxon>Burkholderiaceae</taxon>
        <taxon>Paraburkholderia</taxon>
    </lineage>
</organism>
<sequence>MSTIEESTATPAAQKIALWDIFTTFVRISVMSFGGSTAAWSYRAVVEERKWLDNDAFVAGMTLSQVMPGANPVNVSLYVGQRLRGPLGALIGALGMISPALVVVLVLAVIYTHLSGYPLTHFLLLGIAAAGVGATFSMGAKVAVRIERKLLRYVFAIIAFVAVGVLHWPTVPVVLVLAPLSILCAAMEN</sequence>
<evidence type="ECO:0008006" key="10">
    <source>
        <dbReference type="Google" id="ProtNLM"/>
    </source>
</evidence>
<dbReference type="GO" id="GO:0015109">
    <property type="term" value="F:chromate transmembrane transporter activity"/>
    <property type="evidence" value="ECO:0007669"/>
    <property type="project" value="InterPro"/>
</dbReference>
<keyword evidence="9" id="KW-1185">Reference proteome</keyword>
<gene>
    <name evidence="8" type="ORF">LMG27177_00373</name>
</gene>